<dbReference type="EMBL" id="BARU01030195">
    <property type="protein sequence ID" value="GAH75223.1"/>
    <property type="molecule type" value="Genomic_DNA"/>
</dbReference>
<comment type="caution">
    <text evidence="1">The sequence shown here is derived from an EMBL/GenBank/DDBJ whole genome shotgun (WGS) entry which is preliminary data.</text>
</comment>
<reference evidence="1" key="1">
    <citation type="journal article" date="2014" name="Front. Microbiol.">
        <title>High frequency of phylogenetically diverse reductive dehalogenase-homologous genes in deep subseafloor sedimentary metagenomes.</title>
        <authorList>
            <person name="Kawai M."/>
            <person name="Futagami T."/>
            <person name="Toyoda A."/>
            <person name="Takaki Y."/>
            <person name="Nishi S."/>
            <person name="Hori S."/>
            <person name="Arai W."/>
            <person name="Tsubouchi T."/>
            <person name="Morono Y."/>
            <person name="Uchiyama I."/>
            <person name="Ito T."/>
            <person name="Fujiyama A."/>
            <person name="Inagaki F."/>
            <person name="Takami H."/>
        </authorList>
    </citation>
    <scope>NUCLEOTIDE SEQUENCE</scope>
    <source>
        <strain evidence="1">Expedition CK06-06</strain>
    </source>
</reference>
<organism evidence="1">
    <name type="scientific">marine sediment metagenome</name>
    <dbReference type="NCBI Taxonomy" id="412755"/>
    <lineage>
        <taxon>unclassified sequences</taxon>
        <taxon>metagenomes</taxon>
        <taxon>ecological metagenomes</taxon>
    </lineage>
</organism>
<proteinExistence type="predicted"/>
<sequence>MAEKKYLVEPKKRFSSRVENYIKYRPSYPLKMIDFL</sequence>
<feature type="non-terminal residue" evidence="1">
    <location>
        <position position="36"/>
    </location>
</feature>
<name>X1JZF6_9ZZZZ</name>
<accession>X1JZF6</accession>
<evidence type="ECO:0000313" key="1">
    <source>
        <dbReference type="EMBL" id="GAH75223.1"/>
    </source>
</evidence>
<gene>
    <name evidence="1" type="ORF">S03H2_47956</name>
</gene>
<dbReference type="AlphaFoldDB" id="X1JZF6"/>
<protein>
    <submittedName>
        <fullName evidence="1">Uncharacterized protein</fullName>
    </submittedName>
</protein>